<dbReference type="InterPro" id="IPR000608">
    <property type="entry name" value="UBC"/>
</dbReference>
<evidence type="ECO:0000256" key="10">
    <source>
        <dbReference type="PROSITE-ProRule" id="PRU10133"/>
    </source>
</evidence>
<evidence type="ECO:0000256" key="7">
    <source>
        <dbReference type="ARBA" id="ARBA00076317"/>
    </source>
</evidence>
<gene>
    <name evidence="14" type="ORF">CUNI_LOCUS5049</name>
</gene>
<evidence type="ECO:0000256" key="5">
    <source>
        <dbReference type="ARBA" id="ARBA00022840"/>
    </source>
</evidence>
<dbReference type="EC" id="2.3.2.23" evidence="1"/>
<evidence type="ECO:0000256" key="1">
    <source>
        <dbReference type="ARBA" id="ARBA00012486"/>
    </source>
</evidence>
<dbReference type="SUPFAM" id="SSF54495">
    <property type="entry name" value="UBC-like"/>
    <property type="match status" value="1"/>
</dbReference>
<organism evidence="14 15">
    <name type="scientific">Candidula unifasciata</name>
    <dbReference type="NCBI Taxonomy" id="100452"/>
    <lineage>
        <taxon>Eukaryota</taxon>
        <taxon>Metazoa</taxon>
        <taxon>Spiralia</taxon>
        <taxon>Lophotrochozoa</taxon>
        <taxon>Mollusca</taxon>
        <taxon>Gastropoda</taxon>
        <taxon>Heterobranchia</taxon>
        <taxon>Euthyneura</taxon>
        <taxon>Panpulmonata</taxon>
        <taxon>Eupulmonata</taxon>
        <taxon>Stylommatophora</taxon>
        <taxon>Helicina</taxon>
        <taxon>Helicoidea</taxon>
        <taxon>Geomitridae</taxon>
        <taxon>Candidula</taxon>
    </lineage>
</organism>
<reference evidence="14" key="1">
    <citation type="submission" date="2021-04" db="EMBL/GenBank/DDBJ databases">
        <authorList>
            <consortium name="Molecular Ecology Group"/>
        </authorList>
    </citation>
    <scope>NUCLEOTIDE SEQUENCE</scope>
</reference>
<dbReference type="AlphaFoldDB" id="A0A8S3YVW3"/>
<dbReference type="CDD" id="cd23805">
    <property type="entry name" value="UBCc_UBE2T"/>
    <property type="match status" value="1"/>
</dbReference>
<evidence type="ECO:0000256" key="3">
    <source>
        <dbReference type="ARBA" id="ARBA00022741"/>
    </source>
</evidence>
<keyword evidence="2" id="KW-0808">Transferase</keyword>
<evidence type="ECO:0000256" key="9">
    <source>
        <dbReference type="ARBA" id="ARBA00082133"/>
    </source>
</evidence>
<evidence type="ECO:0000256" key="12">
    <source>
        <dbReference type="SAM" id="MobiDB-lite"/>
    </source>
</evidence>
<dbReference type="EMBL" id="CAJHNH020000724">
    <property type="protein sequence ID" value="CAG5119491.1"/>
    <property type="molecule type" value="Genomic_DNA"/>
</dbReference>
<dbReference type="PROSITE" id="PS51257">
    <property type="entry name" value="PROKAR_LIPOPROTEIN"/>
    <property type="match status" value="1"/>
</dbReference>
<evidence type="ECO:0000256" key="8">
    <source>
        <dbReference type="ARBA" id="ARBA00077509"/>
    </source>
</evidence>
<dbReference type="GO" id="GO:0005524">
    <property type="term" value="F:ATP binding"/>
    <property type="evidence" value="ECO:0007669"/>
    <property type="project" value="UniProtKB-UniRule"/>
</dbReference>
<dbReference type="SMART" id="SM00212">
    <property type="entry name" value="UBCc"/>
    <property type="match status" value="1"/>
</dbReference>
<evidence type="ECO:0000256" key="6">
    <source>
        <dbReference type="ARBA" id="ARBA00072440"/>
    </source>
</evidence>
<evidence type="ECO:0000313" key="14">
    <source>
        <dbReference type="EMBL" id="CAG5119491.1"/>
    </source>
</evidence>
<comment type="caution">
    <text evidence="14">The sequence shown here is derived from an EMBL/GenBank/DDBJ whole genome shotgun (WGS) entry which is preliminary data.</text>
</comment>
<dbReference type="Pfam" id="PF00179">
    <property type="entry name" value="UQ_con"/>
    <property type="match status" value="1"/>
</dbReference>
<evidence type="ECO:0000256" key="2">
    <source>
        <dbReference type="ARBA" id="ARBA00022679"/>
    </source>
</evidence>
<dbReference type="InterPro" id="IPR023313">
    <property type="entry name" value="UBQ-conjugating_AS"/>
</dbReference>
<dbReference type="PROSITE" id="PS50127">
    <property type="entry name" value="UBC_2"/>
    <property type="match status" value="1"/>
</dbReference>
<keyword evidence="4 11" id="KW-0833">Ubl conjugation pathway</keyword>
<dbReference type="Proteomes" id="UP000678393">
    <property type="component" value="Unassembled WGS sequence"/>
</dbReference>
<keyword evidence="15" id="KW-1185">Reference proteome</keyword>
<feature type="domain" description="UBC core" evidence="13">
    <location>
        <begin position="4"/>
        <end position="154"/>
    </location>
</feature>
<dbReference type="Gene3D" id="3.10.110.10">
    <property type="entry name" value="Ubiquitin Conjugating Enzyme"/>
    <property type="match status" value="1"/>
</dbReference>
<evidence type="ECO:0000259" key="13">
    <source>
        <dbReference type="PROSITE" id="PS50127"/>
    </source>
</evidence>
<keyword evidence="5 11" id="KW-0067">ATP-binding</keyword>
<dbReference type="InterPro" id="IPR016135">
    <property type="entry name" value="UBQ-conjugating_enzyme/RWD"/>
</dbReference>
<evidence type="ECO:0000256" key="4">
    <source>
        <dbReference type="ARBA" id="ARBA00022786"/>
    </source>
</evidence>
<dbReference type="InterPro" id="IPR050113">
    <property type="entry name" value="Ub_conjugating_enzyme"/>
</dbReference>
<feature type="region of interest" description="Disordered" evidence="12">
    <location>
        <begin position="159"/>
        <end position="204"/>
    </location>
</feature>
<protein>
    <recommendedName>
        <fullName evidence="6">Ubiquitin-conjugating enzyme E2 T</fullName>
        <ecNumber evidence="1">2.3.2.23</ecNumber>
    </recommendedName>
    <alternativeName>
        <fullName evidence="7">E2 ubiquitin-conjugating enzyme T</fullName>
    </alternativeName>
    <alternativeName>
        <fullName evidence="9">Ubiquitin carrier protein T</fullName>
    </alternativeName>
    <alternativeName>
        <fullName evidence="8">Ubiquitin-protein ligase T</fullName>
    </alternativeName>
</protein>
<feature type="compositionally biased region" description="Polar residues" evidence="12">
    <location>
        <begin position="159"/>
        <end position="179"/>
    </location>
</feature>
<dbReference type="FunFam" id="3.10.110.10:FF:000041">
    <property type="entry name" value="Ubiquitin-conjugating enzyme E2 T"/>
    <property type="match status" value="1"/>
</dbReference>
<feature type="active site" description="Glycyl thioester intermediate" evidence="10">
    <location>
        <position position="88"/>
    </location>
</feature>
<dbReference type="OrthoDB" id="9978460at2759"/>
<keyword evidence="3 11" id="KW-0547">Nucleotide-binding</keyword>
<comment type="similarity">
    <text evidence="11">Belongs to the ubiquitin-conjugating enzyme family.</text>
</comment>
<evidence type="ECO:0000256" key="11">
    <source>
        <dbReference type="RuleBase" id="RU362109"/>
    </source>
</evidence>
<dbReference type="PANTHER" id="PTHR24067">
    <property type="entry name" value="UBIQUITIN-CONJUGATING ENZYME E2"/>
    <property type="match status" value="1"/>
</dbReference>
<name>A0A8S3YVW3_9EUPU</name>
<accession>A0A8S3YVW3</accession>
<evidence type="ECO:0000313" key="15">
    <source>
        <dbReference type="Proteomes" id="UP000678393"/>
    </source>
</evidence>
<sequence>MNEISRNRMKKELKLFSNSPPSGISCAPLNDRLDLLSAQIIGPSETPFEGGIFQLEIQIPDRYPFEPPRIRFLTPIYHPNIDTSGRICLDTLKLPPKGAWRPCLNVSTVLMMIRVLMEEPGSEDPLMTDIWQEFRYDYTTYTEKAKQWTRQHAMGSHICQETSSGSGKIASDVNTAQSESKLDKRKGLAETDNVDSTSKKAKFS</sequence>
<dbReference type="PROSITE" id="PS00183">
    <property type="entry name" value="UBC_1"/>
    <property type="match status" value="1"/>
</dbReference>
<dbReference type="GO" id="GO:0061631">
    <property type="term" value="F:ubiquitin conjugating enzyme activity"/>
    <property type="evidence" value="ECO:0007669"/>
    <property type="project" value="UniProtKB-EC"/>
</dbReference>
<feature type="compositionally biased region" description="Basic and acidic residues" evidence="12">
    <location>
        <begin position="180"/>
        <end position="189"/>
    </location>
</feature>
<proteinExistence type="inferred from homology"/>